<gene>
    <name evidence="1" type="ORF">B296_00057176</name>
</gene>
<proteinExistence type="predicted"/>
<protein>
    <submittedName>
        <fullName evidence="1">Uncharacterized protein</fullName>
    </submittedName>
</protein>
<dbReference type="AlphaFoldDB" id="A0A426X9U7"/>
<organism evidence="1 2">
    <name type="scientific">Ensete ventricosum</name>
    <name type="common">Abyssinian banana</name>
    <name type="synonym">Musa ensete</name>
    <dbReference type="NCBI Taxonomy" id="4639"/>
    <lineage>
        <taxon>Eukaryota</taxon>
        <taxon>Viridiplantae</taxon>
        <taxon>Streptophyta</taxon>
        <taxon>Embryophyta</taxon>
        <taxon>Tracheophyta</taxon>
        <taxon>Spermatophyta</taxon>
        <taxon>Magnoliopsida</taxon>
        <taxon>Liliopsida</taxon>
        <taxon>Zingiberales</taxon>
        <taxon>Musaceae</taxon>
        <taxon>Ensete</taxon>
    </lineage>
</organism>
<sequence length="175" mass="19133">MEDGVATKEAAVAGAGETWSDAEGYASEKSGREVEYFGWVYHLGVNSIGHEYCHLRYLVLKGTYVAMYKRDPSNHRGIVSRDEFWMRFLSYASIVTQAAHFKKAPPGRSLEPRRRAIRASARFNPIDRTRLLALVRSVASPSSLLPLAAVAAAVAVAATPLAVRSAHLDSTVNSI</sequence>
<dbReference type="Proteomes" id="UP000287651">
    <property type="component" value="Unassembled WGS sequence"/>
</dbReference>
<evidence type="ECO:0000313" key="2">
    <source>
        <dbReference type="Proteomes" id="UP000287651"/>
    </source>
</evidence>
<reference evidence="1 2" key="1">
    <citation type="journal article" date="2014" name="Agronomy (Basel)">
        <title>A Draft Genome Sequence for Ensete ventricosum, the Drought-Tolerant Tree Against Hunger.</title>
        <authorList>
            <person name="Harrison J."/>
            <person name="Moore K.A."/>
            <person name="Paszkiewicz K."/>
            <person name="Jones T."/>
            <person name="Grant M."/>
            <person name="Ambacheew D."/>
            <person name="Muzemil S."/>
            <person name="Studholme D.J."/>
        </authorList>
    </citation>
    <scope>NUCLEOTIDE SEQUENCE [LARGE SCALE GENOMIC DNA]</scope>
</reference>
<accession>A0A426X9U7</accession>
<feature type="non-terminal residue" evidence="1">
    <location>
        <position position="175"/>
    </location>
</feature>
<name>A0A426X9U7_ENSVE</name>
<comment type="caution">
    <text evidence="1">The sequence shown here is derived from an EMBL/GenBank/DDBJ whole genome shotgun (WGS) entry which is preliminary data.</text>
</comment>
<evidence type="ECO:0000313" key="1">
    <source>
        <dbReference type="EMBL" id="RRT36228.1"/>
    </source>
</evidence>
<dbReference type="EMBL" id="AMZH03023892">
    <property type="protein sequence ID" value="RRT36228.1"/>
    <property type="molecule type" value="Genomic_DNA"/>
</dbReference>